<dbReference type="SUPFAM" id="SSF81383">
    <property type="entry name" value="F-box domain"/>
    <property type="match status" value="1"/>
</dbReference>
<feature type="domain" description="KIB1-4 beta-propeller" evidence="2">
    <location>
        <begin position="104"/>
        <end position="250"/>
    </location>
</feature>
<protein>
    <submittedName>
        <fullName evidence="4">F-box/kelch-repeat protein At1g57790-like</fullName>
    </submittedName>
</protein>
<dbReference type="Pfam" id="PF00646">
    <property type="entry name" value="F-box"/>
    <property type="match status" value="1"/>
</dbReference>
<evidence type="ECO:0000259" key="1">
    <source>
        <dbReference type="Pfam" id="PF00646"/>
    </source>
</evidence>
<dbReference type="InterPro" id="IPR005174">
    <property type="entry name" value="KIB1-4_b-propeller"/>
</dbReference>
<dbReference type="PANTHER" id="PTHR33110">
    <property type="entry name" value="F-BOX/KELCH-REPEAT PROTEIN-RELATED"/>
    <property type="match status" value="1"/>
</dbReference>
<keyword evidence="3" id="KW-1185">Reference proteome</keyword>
<reference evidence="4" key="1">
    <citation type="submission" date="2025-08" db="UniProtKB">
        <authorList>
            <consortium name="RefSeq"/>
        </authorList>
    </citation>
    <scope>IDENTIFICATION</scope>
    <source>
        <tissue evidence="4">Fruit stalk</tissue>
    </source>
</reference>
<dbReference type="InterPro" id="IPR001810">
    <property type="entry name" value="F-box_dom"/>
</dbReference>
<dbReference type="RefSeq" id="XP_022726836.1">
    <property type="nucleotide sequence ID" value="XM_022871101.1"/>
</dbReference>
<proteinExistence type="predicted"/>
<dbReference type="GeneID" id="111282841"/>
<organism evidence="3 4">
    <name type="scientific">Durio zibethinus</name>
    <name type="common">Durian</name>
    <dbReference type="NCBI Taxonomy" id="66656"/>
    <lineage>
        <taxon>Eukaryota</taxon>
        <taxon>Viridiplantae</taxon>
        <taxon>Streptophyta</taxon>
        <taxon>Embryophyta</taxon>
        <taxon>Tracheophyta</taxon>
        <taxon>Spermatophyta</taxon>
        <taxon>Magnoliopsida</taxon>
        <taxon>eudicotyledons</taxon>
        <taxon>Gunneridae</taxon>
        <taxon>Pentapetalae</taxon>
        <taxon>rosids</taxon>
        <taxon>malvids</taxon>
        <taxon>Malvales</taxon>
        <taxon>Malvaceae</taxon>
        <taxon>Helicteroideae</taxon>
        <taxon>Durio</taxon>
    </lineage>
</organism>
<sequence>MFMKKKHRRDWSNLPSDIVGHIIGKLYWSDRIRVRSVCKSWLQVSQHGIPPIDQVPWIVGFAWSRNRDGRIYSRCKLLDTALNKPYTVEDAYKGEDRAIFDEAIFQTCRYGWMLFLKNPERVFSRCFCFFLYSPFTNEVIELPTLEIDYPISKSFIVTALFLTSTSSDCLVFYLHRHHKDRSMQISICRPGDQTWKTLKFAAADLDESFSRPINATYLAGSFYCIFHKGELGAFNVASQKWTILAKSWPQINSDLDFMLRIELIALPDFPCRMPTREKLLKFDFSEKQWVEQPSTQIVDPNLRCLLSTAPAMGETSEKLDLYAYFSTSPLKLQQIYKIQRIYKLQFIWIETPTRVVWRKADLIQHS</sequence>
<dbReference type="Gene3D" id="1.20.1280.50">
    <property type="match status" value="1"/>
</dbReference>
<feature type="domain" description="F-box" evidence="1">
    <location>
        <begin position="11"/>
        <end position="44"/>
    </location>
</feature>
<evidence type="ECO:0000259" key="2">
    <source>
        <dbReference type="Pfam" id="PF03478"/>
    </source>
</evidence>
<name>A0A6P5XFZ9_DURZI</name>
<dbReference type="OrthoDB" id="999514at2759"/>
<dbReference type="KEGG" id="dzi:111282841"/>
<dbReference type="AlphaFoldDB" id="A0A6P5XFZ9"/>
<evidence type="ECO:0000313" key="4">
    <source>
        <dbReference type="RefSeq" id="XP_022726836.1"/>
    </source>
</evidence>
<dbReference type="InterPro" id="IPR036047">
    <property type="entry name" value="F-box-like_dom_sf"/>
</dbReference>
<accession>A0A6P5XFZ9</accession>
<dbReference type="Proteomes" id="UP000515121">
    <property type="component" value="Unplaced"/>
</dbReference>
<gene>
    <name evidence="4" type="primary">LOC111282841</name>
</gene>
<dbReference type="Pfam" id="PF03478">
    <property type="entry name" value="Beta-prop_KIB1-4"/>
    <property type="match status" value="1"/>
</dbReference>
<evidence type="ECO:0000313" key="3">
    <source>
        <dbReference type="Proteomes" id="UP000515121"/>
    </source>
</evidence>